<evidence type="ECO:0000259" key="2">
    <source>
        <dbReference type="Pfam" id="PF14317"/>
    </source>
</evidence>
<evidence type="ECO:0000313" key="3">
    <source>
        <dbReference type="EMBL" id="UQA91480.1"/>
    </source>
</evidence>
<dbReference type="InterPro" id="IPR025588">
    <property type="entry name" value="YcxB-like_C"/>
</dbReference>
<accession>A0ABY4M533</accession>
<name>A0ABY4M533_9ACTN</name>
<dbReference type="EMBL" id="CP086322">
    <property type="protein sequence ID" value="UQA91480.1"/>
    <property type="molecule type" value="Genomic_DNA"/>
</dbReference>
<keyword evidence="1" id="KW-0472">Membrane</keyword>
<sequence length="184" mass="19767">MENEERESAPISGGVELAYLPTRADMAEALHARSGSPAPWWRLPLIAGLITAAVLVVLLMLAAPKGVTVLVAAVLCPVLGSLVGGWVNQLYRVRQMTRYARSQGEYTMRADDDGIHAATALVELTIPWASFRHYIETASLFILVIDDTVGGMALLPKRGLRDGADIDGIRAVVSRHLAPRPSSG</sequence>
<organism evidence="3 4">
    <name type="scientific">Streptomyces halobius</name>
    <dbReference type="NCBI Taxonomy" id="2879846"/>
    <lineage>
        <taxon>Bacteria</taxon>
        <taxon>Bacillati</taxon>
        <taxon>Actinomycetota</taxon>
        <taxon>Actinomycetes</taxon>
        <taxon>Kitasatosporales</taxon>
        <taxon>Streptomycetaceae</taxon>
        <taxon>Streptomyces</taxon>
    </lineage>
</organism>
<feature type="transmembrane region" description="Helical" evidence="1">
    <location>
        <begin position="69"/>
        <end position="91"/>
    </location>
</feature>
<evidence type="ECO:0000256" key="1">
    <source>
        <dbReference type="SAM" id="Phobius"/>
    </source>
</evidence>
<dbReference type="Pfam" id="PF14317">
    <property type="entry name" value="YcxB"/>
    <property type="match status" value="1"/>
</dbReference>
<keyword evidence="1" id="KW-0812">Transmembrane</keyword>
<dbReference type="Proteomes" id="UP000830115">
    <property type="component" value="Chromosome"/>
</dbReference>
<feature type="domain" description="YcxB-like C-terminal" evidence="2">
    <location>
        <begin position="111"/>
        <end position="171"/>
    </location>
</feature>
<protein>
    <submittedName>
        <fullName evidence="3">YcxB family protein</fullName>
    </submittedName>
</protein>
<keyword evidence="4" id="KW-1185">Reference proteome</keyword>
<keyword evidence="1" id="KW-1133">Transmembrane helix</keyword>
<reference evidence="3" key="1">
    <citation type="submission" date="2021-10" db="EMBL/GenBank/DDBJ databases">
        <title>Streptomyces nigrumlapis sp.nov.,an antimicrobial producing actinobacterium isolated from Black Gobi rocks.</title>
        <authorList>
            <person name="Wen Y."/>
            <person name="Zhang W."/>
            <person name="Liu X.G."/>
        </authorList>
    </citation>
    <scope>NUCLEOTIDE SEQUENCE</scope>
    <source>
        <strain evidence="3">ST13-2-2</strain>
    </source>
</reference>
<proteinExistence type="predicted"/>
<gene>
    <name evidence="3" type="ORF">K9S39_05955</name>
</gene>
<evidence type="ECO:0000313" key="4">
    <source>
        <dbReference type="Proteomes" id="UP000830115"/>
    </source>
</evidence>
<dbReference type="RefSeq" id="WP_248862306.1">
    <property type="nucleotide sequence ID" value="NZ_CP086322.1"/>
</dbReference>
<feature type="transmembrane region" description="Helical" evidence="1">
    <location>
        <begin position="43"/>
        <end position="63"/>
    </location>
</feature>